<dbReference type="PANTHER" id="PTHR43767">
    <property type="entry name" value="LONG-CHAIN-FATTY-ACID--COA LIGASE"/>
    <property type="match status" value="1"/>
</dbReference>
<dbReference type="InterPro" id="IPR020845">
    <property type="entry name" value="AMP-binding_CS"/>
</dbReference>
<sequence length="527" mass="56775">MLRAEVHWDRVMMCYTDRAPDLRQRMAAVVASRGDAIAVIEGEQRFSYAEIDRQAASIAAVLARRGVAPGDRVAVMLANGVDAVRAILAILRLGAVLVAVSARSRSPELAYVFADCTPVAILHGHEFADVVEQAEPLPAIRYDVSGKDWLAAMTDDTFDAPVPDINEDSLFAILYTSGTTGRPKGAMLTHLGAIHSCLHWRDAFALDESDRTLMCVPWAHVSGLCGVVMPFLYLGATLVMLPEFKRRAALKMAVHERITHALMVPAMYGLCLLEPDLAEFDLRTWRIAAYGGAPMPEPTITRFSAAVPSVAMCNAYGATETSSPVTIMPPGEGLMHLDSIGQVVVCGDVRAMDEQGREVPPGADGELWIAGPMVSPGYWQNREATAAAFTGGFWKSGDIGNIDANGYVRIADRKKDMVIRGGFKIYPAEVESVIAGLEGVIESAVVGRNDVMLGEAVVAFVTVNSDSITPAVVHDWCVQRLSDYKVPGEVIVGTTPLPRNANGKIQKADLRERAARLTTAAMSERAA</sequence>
<dbReference type="InterPro" id="IPR045851">
    <property type="entry name" value="AMP-bd_C_sf"/>
</dbReference>
<dbReference type="Gene3D" id="3.40.50.12780">
    <property type="entry name" value="N-terminal domain of ligase-like"/>
    <property type="match status" value="1"/>
</dbReference>
<feature type="domain" description="AMP-dependent synthetase/ligase" evidence="2">
    <location>
        <begin position="29"/>
        <end position="379"/>
    </location>
</feature>
<keyword evidence="1" id="KW-0472">Membrane</keyword>
<keyword evidence="1" id="KW-1133">Transmembrane helix</keyword>
<evidence type="ECO:0000259" key="3">
    <source>
        <dbReference type="Pfam" id="PF13193"/>
    </source>
</evidence>
<dbReference type="EMBL" id="BNAQ01000006">
    <property type="protein sequence ID" value="GHH24016.1"/>
    <property type="molecule type" value="Genomic_DNA"/>
</dbReference>
<feature type="domain" description="AMP-binding enzyme C-terminal" evidence="3">
    <location>
        <begin position="429"/>
        <end position="504"/>
    </location>
</feature>
<gene>
    <name evidence="4" type="ORF">GCM10008023_35710</name>
</gene>
<proteinExistence type="predicted"/>
<reference evidence="5" key="1">
    <citation type="journal article" date="2019" name="Int. J. Syst. Evol. Microbiol.">
        <title>The Global Catalogue of Microorganisms (GCM) 10K type strain sequencing project: providing services to taxonomists for standard genome sequencing and annotation.</title>
        <authorList>
            <consortium name="The Broad Institute Genomics Platform"/>
            <consortium name="The Broad Institute Genome Sequencing Center for Infectious Disease"/>
            <person name="Wu L."/>
            <person name="Ma J."/>
        </authorList>
    </citation>
    <scope>NUCLEOTIDE SEQUENCE [LARGE SCALE GENOMIC DNA]</scope>
    <source>
        <strain evidence="5">CGMCC 1.8957</strain>
    </source>
</reference>
<organism evidence="4 5">
    <name type="scientific">Sphingomonas glacialis</name>
    <dbReference type="NCBI Taxonomy" id="658225"/>
    <lineage>
        <taxon>Bacteria</taxon>
        <taxon>Pseudomonadati</taxon>
        <taxon>Pseudomonadota</taxon>
        <taxon>Alphaproteobacteria</taxon>
        <taxon>Sphingomonadales</taxon>
        <taxon>Sphingomonadaceae</taxon>
        <taxon>Sphingomonas</taxon>
    </lineage>
</organism>
<dbReference type="PROSITE" id="PS00455">
    <property type="entry name" value="AMP_BINDING"/>
    <property type="match status" value="1"/>
</dbReference>
<dbReference type="Pfam" id="PF13193">
    <property type="entry name" value="AMP-binding_C"/>
    <property type="match status" value="1"/>
</dbReference>
<dbReference type="InterPro" id="IPR050237">
    <property type="entry name" value="ATP-dep_AMP-bd_enzyme"/>
</dbReference>
<evidence type="ECO:0000256" key="1">
    <source>
        <dbReference type="SAM" id="Phobius"/>
    </source>
</evidence>
<comment type="caution">
    <text evidence="4">The sequence shown here is derived from an EMBL/GenBank/DDBJ whole genome shotgun (WGS) entry which is preliminary data.</text>
</comment>
<protein>
    <submittedName>
        <fullName evidence="4">O-succinylbenzoic acid--CoA ligase</fullName>
    </submittedName>
</protein>
<dbReference type="PANTHER" id="PTHR43767:SF1">
    <property type="entry name" value="NONRIBOSOMAL PEPTIDE SYNTHASE PES1 (EUROFUNG)-RELATED"/>
    <property type="match status" value="1"/>
</dbReference>
<dbReference type="GO" id="GO:0016874">
    <property type="term" value="F:ligase activity"/>
    <property type="evidence" value="ECO:0007669"/>
    <property type="project" value="UniProtKB-KW"/>
</dbReference>
<keyword evidence="5" id="KW-1185">Reference proteome</keyword>
<name>A0ABQ3LR99_9SPHN</name>
<dbReference type="SUPFAM" id="SSF56801">
    <property type="entry name" value="Acetyl-CoA synthetase-like"/>
    <property type="match status" value="1"/>
</dbReference>
<dbReference type="Proteomes" id="UP000652430">
    <property type="component" value="Unassembled WGS sequence"/>
</dbReference>
<dbReference type="Gene3D" id="3.30.300.30">
    <property type="match status" value="1"/>
</dbReference>
<accession>A0ABQ3LR99</accession>
<evidence type="ECO:0000313" key="4">
    <source>
        <dbReference type="EMBL" id="GHH24016.1"/>
    </source>
</evidence>
<keyword evidence="1" id="KW-0812">Transmembrane</keyword>
<dbReference type="InterPro" id="IPR025110">
    <property type="entry name" value="AMP-bd_C"/>
</dbReference>
<evidence type="ECO:0000313" key="5">
    <source>
        <dbReference type="Proteomes" id="UP000652430"/>
    </source>
</evidence>
<dbReference type="InterPro" id="IPR000873">
    <property type="entry name" value="AMP-dep_synth/lig_dom"/>
</dbReference>
<feature type="transmembrane region" description="Helical" evidence="1">
    <location>
        <begin position="218"/>
        <end position="241"/>
    </location>
</feature>
<dbReference type="Pfam" id="PF00501">
    <property type="entry name" value="AMP-binding"/>
    <property type="match status" value="1"/>
</dbReference>
<evidence type="ECO:0000259" key="2">
    <source>
        <dbReference type="Pfam" id="PF00501"/>
    </source>
</evidence>
<keyword evidence="4" id="KW-0436">Ligase</keyword>
<dbReference type="InterPro" id="IPR042099">
    <property type="entry name" value="ANL_N_sf"/>
</dbReference>